<reference evidence="3 4" key="1">
    <citation type="submission" date="2016-10" db="EMBL/GenBank/DDBJ databases">
        <authorList>
            <person name="de Groot N.N."/>
        </authorList>
    </citation>
    <scope>NUCLEOTIDE SEQUENCE [LARGE SCALE GENOMIC DNA]</scope>
    <source>
        <strain evidence="3 4">DSM 4180</strain>
    </source>
</reference>
<dbReference type="AlphaFoldDB" id="A0A1I4QIP6"/>
<keyword evidence="4" id="KW-1185">Reference proteome</keyword>
<feature type="region of interest" description="Disordered" evidence="1">
    <location>
        <begin position="420"/>
        <end position="442"/>
    </location>
</feature>
<sequence length="442" mass="46798">MSLPPLRSGDLHIQLTQGGQSALRGLQPGQILQARVLTSAQSGGDTLLRLGGTGVEARLPVPVRAGQSLTLQVTAVHPRLQLTLLPASTGQVSMDGPQAGTPATTSPPFSTPQGPATGSLLPAGPPGGPTSGAAHAPLLRQWAPVQASQAPLMATLARLQGQESASMRQGLPPAVRQAMEALWMNLPRVEGITTGPGLRRALLDSGLFLEARLARAAEDGKPPPVGRDLKGRLLSLARQLRSLPPASRGGGDAPAPTRQDPPPPFREAQPVPQGRPQGAPLQADQWLATLQRQVEGSLARLVMHQLASAEKPEEPGQSPRWFLELPLKGEDGVDVVHMRLQREGGHRGGREDADHPWRADLALDLPGLGPLHVRVVVRGDQVTTQFWAEAAAGSERLQQALPRLRERLQARDLEVVNLQCRNAPPPPEPPARGDGPIVDGRA</sequence>
<dbReference type="Pfam" id="PF02120">
    <property type="entry name" value="Flg_hook"/>
    <property type="match status" value="1"/>
</dbReference>
<protein>
    <submittedName>
        <fullName evidence="3">Hook-length control protein FliK</fullName>
    </submittedName>
</protein>
<feature type="region of interest" description="Disordered" evidence="1">
    <location>
        <begin position="91"/>
        <end position="135"/>
    </location>
</feature>
<feature type="domain" description="Flagellar hook-length control protein-like C-terminal" evidence="2">
    <location>
        <begin position="347"/>
        <end position="425"/>
    </location>
</feature>
<dbReference type="CDD" id="cd17470">
    <property type="entry name" value="T3SS_Flik_C"/>
    <property type="match status" value="1"/>
</dbReference>
<dbReference type="Proteomes" id="UP000199556">
    <property type="component" value="Unassembled WGS sequence"/>
</dbReference>
<accession>A0A1I4QIP6</accession>
<evidence type="ECO:0000313" key="3">
    <source>
        <dbReference type="EMBL" id="SFM39907.1"/>
    </source>
</evidence>
<dbReference type="EMBL" id="FOUO01000004">
    <property type="protein sequence ID" value="SFM39907.1"/>
    <property type="molecule type" value="Genomic_DNA"/>
</dbReference>
<dbReference type="Gene3D" id="3.30.750.140">
    <property type="match status" value="1"/>
</dbReference>
<gene>
    <name evidence="3" type="ORF">SAMN05421721_104187</name>
</gene>
<organism evidence="3 4">
    <name type="scientific">Ectothiorhodospira mobilis</name>
    <dbReference type="NCBI Taxonomy" id="195064"/>
    <lineage>
        <taxon>Bacteria</taxon>
        <taxon>Pseudomonadati</taxon>
        <taxon>Pseudomonadota</taxon>
        <taxon>Gammaproteobacteria</taxon>
        <taxon>Chromatiales</taxon>
        <taxon>Ectothiorhodospiraceae</taxon>
        <taxon>Ectothiorhodospira</taxon>
    </lineage>
</organism>
<dbReference type="InterPro" id="IPR038610">
    <property type="entry name" value="FliK-like_C_sf"/>
</dbReference>
<proteinExistence type="predicted"/>
<evidence type="ECO:0000259" key="2">
    <source>
        <dbReference type="Pfam" id="PF02120"/>
    </source>
</evidence>
<evidence type="ECO:0000256" key="1">
    <source>
        <dbReference type="SAM" id="MobiDB-lite"/>
    </source>
</evidence>
<dbReference type="STRING" id="195064.SAMN05421721_104187"/>
<name>A0A1I4QIP6_ECTMO</name>
<feature type="compositionally biased region" description="Low complexity" evidence="1">
    <location>
        <begin position="101"/>
        <end position="122"/>
    </location>
</feature>
<evidence type="ECO:0000313" key="4">
    <source>
        <dbReference type="Proteomes" id="UP000199556"/>
    </source>
</evidence>
<feature type="region of interest" description="Disordered" evidence="1">
    <location>
        <begin position="242"/>
        <end position="279"/>
    </location>
</feature>
<dbReference type="InterPro" id="IPR021136">
    <property type="entry name" value="Flagellar_hook_control-like_C"/>
</dbReference>
<dbReference type="RefSeq" id="WP_177217581.1">
    <property type="nucleotide sequence ID" value="NZ_FOUO01000004.1"/>
</dbReference>